<gene>
    <name evidence="6" type="ordered locus">CAP2UW1_1066</name>
</gene>
<keyword evidence="2" id="KW-0472">Membrane</keyword>
<dbReference type="InterPro" id="IPR027417">
    <property type="entry name" value="P-loop_NTPase"/>
</dbReference>
<protein>
    <submittedName>
        <fullName evidence="6">ABC transporter related</fullName>
    </submittedName>
</protein>
<dbReference type="PROSITE" id="PS50893">
    <property type="entry name" value="ABC_TRANSPORTER_2"/>
    <property type="match status" value="1"/>
</dbReference>
<dbReference type="GO" id="GO:0005524">
    <property type="term" value="F:ATP binding"/>
    <property type="evidence" value="ECO:0007669"/>
    <property type="project" value="UniProtKB-KW"/>
</dbReference>
<dbReference type="AlphaFoldDB" id="C7RQQ2"/>
<keyword evidence="1" id="KW-0813">Transport</keyword>
<evidence type="ECO:0000256" key="1">
    <source>
        <dbReference type="ARBA" id="ARBA00022448"/>
    </source>
</evidence>
<dbReference type="Gene3D" id="3.40.50.300">
    <property type="entry name" value="P-loop containing nucleotide triphosphate hydrolases"/>
    <property type="match status" value="1"/>
</dbReference>
<evidence type="ECO:0000256" key="2">
    <source>
        <dbReference type="ARBA" id="ARBA00022475"/>
    </source>
</evidence>
<dbReference type="PANTHER" id="PTHR43023:SF3">
    <property type="entry name" value="PROTEIN TRIGALACTOSYLDIACYLGLYCEROL 3, CHLOROPLASTIC"/>
    <property type="match status" value="1"/>
</dbReference>
<accession>C7RQQ2</accession>
<feature type="domain" description="ABC transporter" evidence="5">
    <location>
        <begin position="15"/>
        <end position="252"/>
    </location>
</feature>
<dbReference type="SMART" id="SM00382">
    <property type="entry name" value="AAA"/>
    <property type="match status" value="1"/>
</dbReference>
<sequence>MSVPTEWSSAAVPAIEIRDLSTRFGDVVIHRDINLEVPPGQMLGLVGGSGSGKTTLLREIVGLLAPSAGMVKLFGHAVLDADPQRRRMVRRRFGMLFQQGALFSALSVFDNIAFPLRELRLLDEALIRDLVLLKLAMVELEPRHSRLMPAELSGGMVKRVALARALSLEPELLVLDEPTAGLDPDRSENFIKLLTTLQKELGFTVVMVTHDRPTLLGLATRLAVLADHRIVACGTMDEVLAVEHPFIHNFFGSGHAAAAMGQGVS</sequence>
<keyword evidence="4" id="KW-0067">ATP-binding</keyword>
<dbReference type="Pfam" id="PF00005">
    <property type="entry name" value="ABC_tran"/>
    <property type="match status" value="1"/>
</dbReference>
<dbReference type="STRING" id="522306.CAP2UW1_1066"/>
<dbReference type="InterPro" id="IPR003593">
    <property type="entry name" value="AAA+_ATPase"/>
</dbReference>
<dbReference type="InterPro" id="IPR003439">
    <property type="entry name" value="ABC_transporter-like_ATP-bd"/>
</dbReference>
<dbReference type="GO" id="GO:0016887">
    <property type="term" value="F:ATP hydrolysis activity"/>
    <property type="evidence" value="ECO:0007669"/>
    <property type="project" value="InterPro"/>
</dbReference>
<dbReference type="KEGG" id="app:CAP2UW1_1066"/>
<evidence type="ECO:0000259" key="5">
    <source>
        <dbReference type="PROSITE" id="PS50893"/>
    </source>
</evidence>
<organism evidence="6">
    <name type="scientific">Accumulibacter regalis</name>
    <dbReference type="NCBI Taxonomy" id="522306"/>
    <lineage>
        <taxon>Bacteria</taxon>
        <taxon>Pseudomonadati</taxon>
        <taxon>Pseudomonadota</taxon>
        <taxon>Betaproteobacteria</taxon>
        <taxon>Candidatus Accumulibacter</taxon>
    </lineage>
</organism>
<evidence type="ECO:0000313" key="6">
    <source>
        <dbReference type="EMBL" id="ACV34400.1"/>
    </source>
</evidence>
<dbReference type="EMBL" id="CP001715">
    <property type="protein sequence ID" value="ACV34400.1"/>
    <property type="molecule type" value="Genomic_DNA"/>
</dbReference>
<dbReference type="PANTHER" id="PTHR43023">
    <property type="entry name" value="PROTEIN TRIGALACTOSYLDIACYLGLYCEROL 3, CHLOROPLASTIC"/>
    <property type="match status" value="1"/>
</dbReference>
<evidence type="ECO:0000256" key="4">
    <source>
        <dbReference type="ARBA" id="ARBA00022840"/>
    </source>
</evidence>
<proteinExistence type="predicted"/>
<name>C7RQQ2_ACCRE</name>
<reference evidence="6" key="1">
    <citation type="submission" date="2009-08" db="EMBL/GenBank/DDBJ databases">
        <authorList>
            <consortium name="US DOE Joint Genome Institute"/>
            <person name="Lucas S."/>
            <person name="Copeland A."/>
            <person name="Lapidus A."/>
            <person name="Glavina del Rio T."/>
            <person name="Dalin E."/>
            <person name="Tice H."/>
            <person name="Bruce D."/>
            <person name="Barry K."/>
            <person name="Pitluck S."/>
            <person name="Lowry S."/>
            <person name="Larimer F."/>
            <person name="Land M."/>
            <person name="Hauser L."/>
            <person name="Kyrpides N."/>
            <person name="Ivanova N."/>
            <person name="McMahon K.D."/>
            <person name="Hugenholtz P."/>
        </authorList>
    </citation>
    <scope>NUCLEOTIDE SEQUENCE</scope>
    <source>
        <strain evidence="6">UW-1</strain>
    </source>
</reference>
<dbReference type="SUPFAM" id="SSF52540">
    <property type="entry name" value="P-loop containing nucleoside triphosphate hydrolases"/>
    <property type="match status" value="1"/>
</dbReference>
<evidence type="ECO:0000256" key="3">
    <source>
        <dbReference type="ARBA" id="ARBA00022741"/>
    </source>
</evidence>
<reference evidence="6" key="2">
    <citation type="submission" date="2009-09" db="EMBL/GenBank/DDBJ databases">
        <title>Complete sequence of chromosome of Candidatus Accumulibacter phosphatis clade IIA str. UW-1.</title>
        <authorList>
            <consortium name="US DOE Joint Genome Institute"/>
            <person name="Martin H.G."/>
            <person name="Ivanova N."/>
            <person name="Kunin V."/>
            <person name="Warnecke F."/>
            <person name="Barry K."/>
            <person name="He S."/>
            <person name="Salamov A."/>
            <person name="Szeto E."/>
            <person name="Dalin E."/>
            <person name="Pangilinan J.L."/>
            <person name="Lapidus A."/>
            <person name="Lowry S."/>
            <person name="Kyrpides N.C."/>
            <person name="McMahon K.D."/>
            <person name="Hugenholtz P."/>
        </authorList>
    </citation>
    <scope>NUCLEOTIDE SEQUENCE [LARGE SCALE GENOMIC DNA]</scope>
    <source>
        <strain evidence="6">UW-1</strain>
    </source>
</reference>
<dbReference type="eggNOG" id="COG1127">
    <property type="taxonomic scope" value="Bacteria"/>
</dbReference>
<keyword evidence="3" id="KW-0547">Nucleotide-binding</keyword>
<dbReference type="OrthoDB" id="9802264at2"/>
<keyword evidence="2" id="KW-1003">Cell membrane</keyword>
<dbReference type="HOGENOM" id="CLU_000604_1_22_4"/>